<reference evidence="1 2" key="1">
    <citation type="submission" date="2024-11" db="EMBL/GenBank/DDBJ databases">
        <title>Draft genome sequences of two bacteria associated to sugarcane roots in Colombia.</title>
        <authorList>
            <person name="Pardo-Diaz S."/>
            <person name="Masmela-Mendoza J."/>
            <person name="Delgadillo-Duran P."/>
            <person name="Bautista E.J."/>
            <person name="Rojas-Tapias D.F."/>
        </authorList>
    </citation>
    <scope>NUCLEOTIDE SEQUENCE [LARGE SCALE GENOMIC DNA]</scope>
    <source>
        <strain evidence="1 2">Ap18</strain>
    </source>
</reference>
<proteinExistence type="predicted"/>
<evidence type="ECO:0000313" key="2">
    <source>
        <dbReference type="Proteomes" id="UP001628281"/>
    </source>
</evidence>
<sequence length="65" mass="7599">MKITEWFDPMSGDHLEAYYHLCKTGSWPVGFIPNHVVMTPSWQAGLMGIMAELWVEHRLGRIRNR</sequence>
<gene>
    <name evidence="1" type="ORF">ACJ41P_10735</name>
</gene>
<keyword evidence="2" id="KW-1185">Reference proteome</keyword>
<name>A0ABW8V8L4_9PROT</name>
<dbReference type="RefSeq" id="WP_407824063.1">
    <property type="nucleotide sequence ID" value="NZ_JBJLSN010000011.1"/>
</dbReference>
<dbReference type="EMBL" id="JBJLSN010000011">
    <property type="protein sequence ID" value="MFL7901600.1"/>
    <property type="molecule type" value="Genomic_DNA"/>
</dbReference>
<comment type="caution">
    <text evidence="1">The sequence shown here is derived from an EMBL/GenBank/DDBJ whole genome shotgun (WGS) entry which is preliminary data.</text>
</comment>
<protein>
    <submittedName>
        <fullName evidence="1">Uncharacterized protein</fullName>
    </submittedName>
</protein>
<organism evidence="1 2">
    <name type="scientific">Azospirillum argentinense</name>
    <dbReference type="NCBI Taxonomy" id="2970906"/>
    <lineage>
        <taxon>Bacteria</taxon>
        <taxon>Pseudomonadati</taxon>
        <taxon>Pseudomonadota</taxon>
        <taxon>Alphaproteobacteria</taxon>
        <taxon>Rhodospirillales</taxon>
        <taxon>Azospirillaceae</taxon>
        <taxon>Azospirillum</taxon>
    </lineage>
</organism>
<dbReference type="Proteomes" id="UP001628281">
    <property type="component" value="Unassembled WGS sequence"/>
</dbReference>
<accession>A0ABW8V8L4</accession>
<evidence type="ECO:0000313" key="1">
    <source>
        <dbReference type="EMBL" id="MFL7901600.1"/>
    </source>
</evidence>